<dbReference type="CDD" id="cd06819">
    <property type="entry name" value="PLPDE_III_LS_D-TA"/>
    <property type="match status" value="1"/>
</dbReference>
<dbReference type="GO" id="GO:0036088">
    <property type="term" value="P:D-serine catabolic process"/>
    <property type="evidence" value="ECO:0007669"/>
    <property type="project" value="TreeGrafter"/>
</dbReference>
<proteinExistence type="inferred from homology"/>
<evidence type="ECO:0000259" key="3">
    <source>
        <dbReference type="SMART" id="SM01119"/>
    </source>
</evidence>
<evidence type="ECO:0000313" key="4">
    <source>
        <dbReference type="EMBL" id="SUZ88110.1"/>
    </source>
</evidence>
<dbReference type="PANTHER" id="PTHR28004">
    <property type="entry name" value="ZGC:162816-RELATED"/>
    <property type="match status" value="1"/>
</dbReference>
<dbReference type="SUPFAM" id="SSF51419">
    <property type="entry name" value="PLP-binding barrel"/>
    <property type="match status" value="1"/>
</dbReference>
<dbReference type="PROSITE" id="PS51318">
    <property type="entry name" value="TAT"/>
    <property type="match status" value="1"/>
</dbReference>
<accession>A0A381R916</accession>
<sequence length="404" mass="43320">MSITRRDFLGSSIGSSAALAGMTTVEPGQLHRAIPLPEETRLWDLATPALVVDADSLESNLRKMQNVYSGNSAALRPHAKTHKCPVIARQQLDLGAIGIAVAKISEAEVMVEGGIEPILITSPIATRGKLARLLALARQAPNLQIVTDRLQNVRDLNDGATAVGIKLQVLVDLNAGDDRTGIMLGESAITLAGEVARAESLELAGVQAYAGRLQHVVGWESRRKQYVQMMGQVMETVAGMRQAGLDVPAVTGGGTGTYDINSEIDGMTDIQAGSYIFMDDNYQNIGGRSGQVFNDFDSSLFVLATAISQPVQGQVTVDAGIKAFATDKEPPRLRDIRGVDYRFGGDEHGILNLTEPSEPIAVGDKVRLTIPHCDPTVNLYDHLHVVRGEKVSEVWPIAGRGRSQ</sequence>
<dbReference type="InterPro" id="IPR042208">
    <property type="entry name" value="D-ser_dehydrat-like_sf"/>
</dbReference>
<dbReference type="Gene3D" id="3.20.20.10">
    <property type="entry name" value="Alanine racemase"/>
    <property type="match status" value="1"/>
</dbReference>
<dbReference type="GO" id="GO:0008721">
    <property type="term" value="F:D-serine ammonia-lyase activity"/>
    <property type="evidence" value="ECO:0007669"/>
    <property type="project" value="TreeGrafter"/>
</dbReference>
<gene>
    <name evidence="4" type="ORF">METZ01_LOCUS40964</name>
</gene>
<evidence type="ECO:0000256" key="1">
    <source>
        <dbReference type="ARBA" id="ARBA00005323"/>
    </source>
</evidence>
<dbReference type="InterPro" id="IPR026956">
    <property type="entry name" value="D-ser_dehydrat-like_dom"/>
</dbReference>
<dbReference type="SMART" id="SM01119">
    <property type="entry name" value="D-ser_dehydrat"/>
    <property type="match status" value="1"/>
</dbReference>
<protein>
    <recommendedName>
        <fullName evidence="3">D-serine dehydratase-like domain-containing protein</fullName>
    </recommendedName>
</protein>
<name>A0A381R916_9ZZZZ</name>
<dbReference type="EMBL" id="UINC01001755">
    <property type="protein sequence ID" value="SUZ88110.1"/>
    <property type="molecule type" value="Genomic_DNA"/>
</dbReference>
<dbReference type="AlphaFoldDB" id="A0A381R916"/>
<feature type="domain" description="D-serine dehydratase-like" evidence="3">
    <location>
        <begin position="299"/>
        <end position="387"/>
    </location>
</feature>
<dbReference type="InterPro" id="IPR029066">
    <property type="entry name" value="PLP-binding_barrel"/>
</dbReference>
<keyword evidence="2" id="KW-0456">Lyase</keyword>
<dbReference type="InterPro" id="IPR001608">
    <property type="entry name" value="Ala_racemase_N"/>
</dbReference>
<reference evidence="4" key="1">
    <citation type="submission" date="2018-05" db="EMBL/GenBank/DDBJ databases">
        <authorList>
            <person name="Lanie J.A."/>
            <person name="Ng W.-L."/>
            <person name="Kazmierczak K.M."/>
            <person name="Andrzejewski T.M."/>
            <person name="Davidsen T.M."/>
            <person name="Wayne K.J."/>
            <person name="Tettelin H."/>
            <person name="Glass J.I."/>
            <person name="Rusch D."/>
            <person name="Podicherti R."/>
            <person name="Tsui H.-C.T."/>
            <person name="Winkler M.E."/>
        </authorList>
    </citation>
    <scope>NUCLEOTIDE SEQUENCE</scope>
</reference>
<dbReference type="InterPro" id="IPR051466">
    <property type="entry name" value="D-amino_acid_metab_enzyme"/>
</dbReference>
<dbReference type="InterPro" id="IPR006311">
    <property type="entry name" value="TAT_signal"/>
</dbReference>
<comment type="similarity">
    <text evidence="1">Belongs to the DSD1 family.</text>
</comment>
<dbReference type="Pfam" id="PF14031">
    <property type="entry name" value="D-ser_dehydrat"/>
    <property type="match status" value="1"/>
</dbReference>
<dbReference type="Gene3D" id="2.40.37.20">
    <property type="entry name" value="D-serine dehydratase-like domain"/>
    <property type="match status" value="1"/>
</dbReference>
<dbReference type="Pfam" id="PF01168">
    <property type="entry name" value="Ala_racemase_N"/>
    <property type="match status" value="1"/>
</dbReference>
<evidence type="ECO:0000256" key="2">
    <source>
        <dbReference type="ARBA" id="ARBA00023239"/>
    </source>
</evidence>
<organism evidence="4">
    <name type="scientific">marine metagenome</name>
    <dbReference type="NCBI Taxonomy" id="408172"/>
    <lineage>
        <taxon>unclassified sequences</taxon>
        <taxon>metagenomes</taxon>
        <taxon>ecological metagenomes</taxon>
    </lineage>
</organism>
<dbReference type="PANTHER" id="PTHR28004:SF2">
    <property type="entry name" value="D-SERINE DEHYDRATASE"/>
    <property type="match status" value="1"/>
</dbReference>